<dbReference type="RefSeq" id="WP_013834587.1">
    <property type="nucleotide sequence ID" value="NC_015581.1"/>
</dbReference>
<dbReference type="EMBL" id="CP002776">
    <property type="protein sequence ID" value="AEG30798.1"/>
    <property type="molecule type" value="Genomic_DNA"/>
</dbReference>
<protein>
    <submittedName>
        <fullName evidence="2">Uncharacterized protein</fullName>
    </submittedName>
</protein>
<dbReference type="STRING" id="717773.Thicy_0022"/>
<keyword evidence="1" id="KW-1133">Transmembrane helix</keyword>
<evidence type="ECO:0000313" key="2">
    <source>
        <dbReference type="EMBL" id="AEG30798.1"/>
    </source>
</evidence>
<feature type="transmembrane region" description="Helical" evidence="1">
    <location>
        <begin position="40"/>
        <end position="64"/>
    </location>
</feature>
<dbReference type="AlphaFoldDB" id="F6DB58"/>
<accession>F6DB58</accession>
<evidence type="ECO:0000256" key="1">
    <source>
        <dbReference type="SAM" id="Phobius"/>
    </source>
</evidence>
<name>F6DB58_THICA</name>
<proteinExistence type="predicted"/>
<organism evidence="2 3">
    <name type="scientific">Thiomicrospira cyclica (strain DSM 14477 / JCM 11371 / ALM1)</name>
    <name type="common">Thioalkalimicrobium cyclicum</name>
    <dbReference type="NCBI Taxonomy" id="717773"/>
    <lineage>
        <taxon>Bacteria</taxon>
        <taxon>Pseudomonadati</taxon>
        <taxon>Pseudomonadota</taxon>
        <taxon>Gammaproteobacteria</taxon>
        <taxon>Thiotrichales</taxon>
        <taxon>Piscirickettsiaceae</taxon>
        <taxon>Thiomicrospira</taxon>
    </lineage>
</organism>
<keyword evidence="1" id="KW-0812">Transmembrane</keyword>
<gene>
    <name evidence="2" type="ordered locus">Thicy_0022</name>
</gene>
<reference evidence="2 3" key="1">
    <citation type="submission" date="2011-05" db="EMBL/GenBank/DDBJ databases">
        <title>Complete sequence of Thioalkalimicrobium cyclicum ALM1.</title>
        <authorList>
            <consortium name="US DOE Joint Genome Institute"/>
            <person name="Lucas S."/>
            <person name="Han J."/>
            <person name="Lapidus A."/>
            <person name="Cheng J.-F."/>
            <person name="Goodwin L."/>
            <person name="Pitluck S."/>
            <person name="Peters L."/>
            <person name="Mikhailova N."/>
            <person name="Davenport K."/>
            <person name="Han C."/>
            <person name="Tapia R."/>
            <person name="Land M."/>
            <person name="Hauser L."/>
            <person name="Kyrpides N."/>
            <person name="Ivanova N."/>
            <person name="Pagani I."/>
            <person name="Kappler U."/>
            <person name="Woyke T."/>
        </authorList>
    </citation>
    <scope>NUCLEOTIDE SEQUENCE [LARGE SCALE GENOMIC DNA]</scope>
    <source>
        <strain evidence="3">DSM 14477 / JCM 11371 / ALM1</strain>
    </source>
</reference>
<dbReference type="OrthoDB" id="5616639at2"/>
<sequence length="76" mass="8464">MKDSTTKNIINFLIGFVVMFVMPFAIFMGIYFNILPQSLLIGIGVFGVLAAAAFIIGGNLFMMYSDIKTGRYKKRS</sequence>
<feature type="transmembrane region" description="Helical" evidence="1">
    <location>
        <begin position="12"/>
        <end position="34"/>
    </location>
</feature>
<keyword evidence="1" id="KW-0472">Membrane</keyword>
<dbReference type="KEGG" id="tcy:Thicy_0022"/>
<dbReference type="HOGENOM" id="CLU_2653348_0_0_6"/>
<keyword evidence="3" id="KW-1185">Reference proteome</keyword>
<dbReference type="Proteomes" id="UP000009232">
    <property type="component" value="Chromosome"/>
</dbReference>
<evidence type="ECO:0000313" key="3">
    <source>
        <dbReference type="Proteomes" id="UP000009232"/>
    </source>
</evidence>
<dbReference type="eggNOG" id="ENOG502ZSV9">
    <property type="taxonomic scope" value="Bacteria"/>
</dbReference>